<dbReference type="GO" id="GO:0016592">
    <property type="term" value="C:mediator complex"/>
    <property type="evidence" value="ECO:0007669"/>
    <property type="project" value="UniProtKB-UniRule"/>
</dbReference>
<evidence type="ECO:0000256" key="3">
    <source>
        <dbReference type="ARBA" id="ARBA00019619"/>
    </source>
</evidence>
<evidence type="ECO:0000256" key="1">
    <source>
        <dbReference type="ARBA" id="ARBA00004123"/>
    </source>
</evidence>
<dbReference type="Proteomes" id="UP000009138">
    <property type="component" value="Unassembled WGS sequence"/>
</dbReference>
<dbReference type="eggNOG" id="KOG1875">
    <property type="taxonomic scope" value="Eukaryota"/>
</dbReference>
<dbReference type="GeneID" id="93617384"/>
<evidence type="ECO:0000313" key="11">
    <source>
        <dbReference type="EMBL" id="EIE85708.1"/>
    </source>
</evidence>
<dbReference type="Pfam" id="PF08638">
    <property type="entry name" value="Med14"/>
    <property type="match status" value="2"/>
</dbReference>
<dbReference type="InterPro" id="IPR013947">
    <property type="entry name" value="Mediator_Med14"/>
</dbReference>
<dbReference type="EMBL" id="CH476739">
    <property type="protein sequence ID" value="EIE85708.1"/>
    <property type="molecule type" value="Genomic_DNA"/>
</dbReference>
<evidence type="ECO:0000256" key="6">
    <source>
        <dbReference type="ARBA" id="ARBA00023163"/>
    </source>
</evidence>
<comment type="function">
    <text evidence="9">Component of the Mediator complex, a coactivator involved in the regulated transcription of nearly all RNA polymerase II-dependent genes. Mediator functions as a bridge to convey information from gene-specific regulatory proteins to the basal RNA polymerase II transcription machinery. Mediator is recruited to promoters by direct interactions with regulatory proteins and serves as a scaffold for the assembly of a functional preinitiation complex with RNA polymerase II and the general transcription factors.</text>
</comment>
<reference evidence="11 12" key="1">
    <citation type="journal article" date="2009" name="PLoS Genet.">
        <title>Genomic analysis of the basal lineage fungus Rhizopus oryzae reveals a whole-genome duplication.</title>
        <authorList>
            <person name="Ma L.-J."/>
            <person name="Ibrahim A.S."/>
            <person name="Skory C."/>
            <person name="Grabherr M.G."/>
            <person name="Burger G."/>
            <person name="Butler M."/>
            <person name="Elias M."/>
            <person name="Idnurm A."/>
            <person name="Lang B.F."/>
            <person name="Sone T."/>
            <person name="Abe A."/>
            <person name="Calvo S.E."/>
            <person name="Corrochano L.M."/>
            <person name="Engels R."/>
            <person name="Fu J."/>
            <person name="Hansberg W."/>
            <person name="Kim J.-M."/>
            <person name="Kodira C.D."/>
            <person name="Koehrsen M.J."/>
            <person name="Liu B."/>
            <person name="Miranda-Saavedra D."/>
            <person name="O'Leary S."/>
            <person name="Ortiz-Castellanos L."/>
            <person name="Poulter R."/>
            <person name="Rodriguez-Romero J."/>
            <person name="Ruiz-Herrera J."/>
            <person name="Shen Y.-Q."/>
            <person name="Zeng Q."/>
            <person name="Galagan J."/>
            <person name="Birren B.W."/>
            <person name="Cuomo C.A."/>
            <person name="Wickes B.L."/>
        </authorList>
    </citation>
    <scope>NUCLEOTIDE SEQUENCE [LARGE SCALE GENOMIC DNA]</scope>
    <source>
        <strain evidence="12">RA 99-880 / ATCC MYA-4621 / FGSC 9543 / NRRL 43880</strain>
    </source>
</reference>
<gene>
    <name evidence="11" type="ORF">RO3G_10418</name>
</gene>
<keyword evidence="6 9" id="KW-0804">Transcription</keyword>
<evidence type="ECO:0000313" key="12">
    <source>
        <dbReference type="Proteomes" id="UP000009138"/>
    </source>
</evidence>
<evidence type="ECO:0000256" key="2">
    <source>
        <dbReference type="ARBA" id="ARBA00007813"/>
    </source>
</evidence>
<dbReference type="AlphaFoldDB" id="I1CB78"/>
<keyword evidence="5 9" id="KW-0010">Activator</keyword>
<dbReference type="OrthoDB" id="205099at2759"/>
<proteinExistence type="inferred from homology"/>
<dbReference type="STRING" id="246409.I1CB78"/>
<comment type="subunit">
    <text evidence="9">Component of the Mediator complex.</text>
</comment>
<dbReference type="OMA" id="QSHARRW"/>
<sequence>MVSLKSLIGKLVHKSYSDLMTLTDTLPSMSDVEKKRQILNYTTFNIMAYLPNQNKTFQDTVDYIHKIHVELPAARVRNFDIPTAVDILTTGTYQRMPTKLKDMIPPTPLADEEVLDVFRKMNDTIRVRMLTEEVLPSPMQKYRIENGRIYFSIDNEFEIALTLMGQSHTRRWWIVSLDILVQASTCGGAATDIDISLNDAQKQHLRMNAQKQLIPPTTPEGGDDKPTGLFFPLVNLYDYLHLCCLNMQLEMVHIQFLMLSKTRWLDQLKVQMDQERTKLAITYWAGGSSAAHWARPQMEKEAMRDETKGLIQKAGLGASVRLSKVDPLEKPKIVSLLKYPKNCLNVLWGDSKDLHTNANLLNASDLNAEELLLHVTKYHSKCIKDRMRQLLESQKDFLKENGLHLIEDNGNNDESPVIVQYRHDKYINIEVDSRTGKVRAHETKRSTNEGNVKLSGLEERLNNDPENICKHLLWLRSDMVIREIISLAKLLNLQPYHSSQMNLRPEDFTKLFGDFVPSNKTERFPAHCVFLQFSQFENWYFVLATIKNEFKSWLCCLNIYQAIVDFIYIDCDELRKDEGVIEDECNKKRRSEELKEEDCLKKRKTSNEACDMIHLKQSDKADK</sequence>
<dbReference type="PANTHER" id="PTHR12809:SF2">
    <property type="entry name" value="MEDIATOR OF RNA POLYMERASE II TRANSCRIPTION SUBUNIT 14"/>
    <property type="match status" value="1"/>
</dbReference>
<evidence type="ECO:0000256" key="9">
    <source>
        <dbReference type="RuleBase" id="RU365082"/>
    </source>
</evidence>
<dbReference type="InterPro" id="IPR055122">
    <property type="entry name" value="Med14_N"/>
</dbReference>
<comment type="subcellular location">
    <subcellularLocation>
        <location evidence="1 9">Nucleus</location>
    </subcellularLocation>
</comment>
<evidence type="ECO:0000256" key="4">
    <source>
        <dbReference type="ARBA" id="ARBA00023015"/>
    </source>
</evidence>
<dbReference type="GO" id="GO:0003712">
    <property type="term" value="F:transcription coregulator activity"/>
    <property type="evidence" value="ECO:0007669"/>
    <property type="project" value="UniProtKB-UniRule"/>
</dbReference>
<accession>I1CB78</accession>
<feature type="domain" description="Mediator complex subunit MED14 N-terminal" evidence="10">
    <location>
        <begin position="1"/>
        <end position="43"/>
    </location>
</feature>
<evidence type="ECO:0000256" key="8">
    <source>
        <dbReference type="ARBA" id="ARBA00032007"/>
    </source>
</evidence>
<evidence type="ECO:0000256" key="7">
    <source>
        <dbReference type="ARBA" id="ARBA00023242"/>
    </source>
</evidence>
<protein>
    <recommendedName>
        <fullName evidence="3 9">Mediator of RNA polymerase II transcription subunit 14</fullName>
    </recommendedName>
    <alternativeName>
        <fullName evidence="8 9">Mediator complex subunit 14</fullName>
    </alternativeName>
</protein>
<dbReference type="VEuPathDB" id="FungiDB:RO3G_10418"/>
<dbReference type="PANTHER" id="PTHR12809">
    <property type="entry name" value="MEDIATOR COMPLEX SUBUNIT"/>
    <property type="match status" value="1"/>
</dbReference>
<dbReference type="GO" id="GO:0006357">
    <property type="term" value="P:regulation of transcription by RNA polymerase II"/>
    <property type="evidence" value="ECO:0007669"/>
    <property type="project" value="InterPro"/>
</dbReference>
<feature type="domain" description="Mediator complex subunit MED14 N-terminal" evidence="10">
    <location>
        <begin position="44"/>
        <end position="164"/>
    </location>
</feature>
<keyword evidence="12" id="KW-1185">Reference proteome</keyword>
<evidence type="ECO:0000259" key="10">
    <source>
        <dbReference type="Pfam" id="PF08638"/>
    </source>
</evidence>
<name>I1CB78_RHIO9</name>
<organism evidence="11 12">
    <name type="scientific">Rhizopus delemar (strain RA 99-880 / ATCC MYA-4621 / FGSC 9543 / NRRL 43880)</name>
    <name type="common">Mucormycosis agent</name>
    <name type="synonym">Rhizopus arrhizus var. delemar</name>
    <dbReference type="NCBI Taxonomy" id="246409"/>
    <lineage>
        <taxon>Eukaryota</taxon>
        <taxon>Fungi</taxon>
        <taxon>Fungi incertae sedis</taxon>
        <taxon>Mucoromycota</taxon>
        <taxon>Mucoromycotina</taxon>
        <taxon>Mucoromycetes</taxon>
        <taxon>Mucorales</taxon>
        <taxon>Mucorineae</taxon>
        <taxon>Rhizopodaceae</taxon>
        <taxon>Rhizopus</taxon>
    </lineage>
</organism>
<keyword evidence="7 9" id="KW-0539">Nucleus</keyword>
<keyword evidence="4 9" id="KW-0805">Transcription regulation</keyword>
<dbReference type="GO" id="GO:0070847">
    <property type="term" value="C:core mediator complex"/>
    <property type="evidence" value="ECO:0007669"/>
    <property type="project" value="TreeGrafter"/>
</dbReference>
<dbReference type="RefSeq" id="XP_067521104.1">
    <property type="nucleotide sequence ID" value="XM_067665003.1"/>
</dbReference>
<evidence type="ECO:0000256" key="5">
    <source>
        <dbReference type="ARBA" id="ARBA00023159"/>
    </source>
</evidence>
<dbReference type="InParanoid" id="I1CB78"/>
<comment type="similarity">
    <text evidence="2 9">Belongs to the Mediator complex subunit 14 family.</text>
</comment>